<gene>
    <name evidence="6" type="ORF">H9634_09645</name>
</gene>
<evidence type="ECO:0000256" key="3">
    <source>
        <dbReference type="SAM" id="MobiDB-lite"/>
    </source>
</evidence>
<feature type="compositionally biased region" description="Pro residues" evidence="3">
    <location>
        <begin position="353"/>
        <end position="363"/>
    </location>
</feature>
<dbReference type="InterPro" id="IPR014710">
    <property type="entry name" value="RmlC-like_jellyroll"/>
</dbReference>
<dbReference type="CDD" id="cd02909">
    <property type="entry name" value="cupin_pirin_N"/>
    <property type="match status" value="1"/>
</dbReference>
<comment type="similarity">
    <text evidence="1 2">Belongs to the pirin family.</text>
</comment>
<dbReference type="RefSeq" id="WP_191726451.1">
    <property type="nucleotide sequence ID" value="NZ_JACSPY010000008.1"/>
</dbReference>
<dbReference type="InterPro" id="IPR008778">
    <property type="entry name" value="Pirin_C_dom"/>
</dbReference>
<comment type="caution">
    <text evidence="6">The sequence shown here is derived from an EMBL/GenBank/DDBJ whole genome shotgun (WGS) entry which is preliminary data.</text>
</comment>
<keyword evidence="7" id="KW-1185">Reference proteome</keyword>
<evidence type="ECO:0000313" key="6">
    <source>
        <dbReference type="EMBL" id="MBD8021041.1"/>
    </source>
</evidence>
<evidence type="ECO:0000256" key="1">
    <source>
        <dbReference type="ARBA" id="ARBA00008416"/>
    </source>
</evidence>
<evidence type="ECO:0000313" key="7">
    <source>
        <dbReference type="Proteomes" id="UP000651517"/>
    </source>
</evidence>
<dbReference type="EMBL" id="JACSPY010000008">
    <property type="protein sequence ID" value="MBD8021041.1"/>
    <property type="molecule type" value="Genomic_DNA"/>
</dbReference>
<dbReference type="Pfam" id="PF05726">
    <property type="entry name" value="Pirin_C"/>
    <property type="match status" value="1"/>
</dbReference>
<evidence type="ECO:0000256" key="2">
    <source>
        <dbReference type="RuleBase" id="RU003457"/>
    </source>
</evidence>
<dbReference type="SUPFAM" id="SSF51182">
    <property type="entry name" value="RmlC-like cupins"/>
    <property type="match status" value="1"/>
</dbReference>
<dbReference type="Gene3D" id="2.60.120.10">
    <property type="entry name" value="Jelly Rolls"/>
    <property type="match status" value="2"/>
</dbReference>
<feature type="region of interest" description="Disordered" evidence="3">
    <location>
        <begin position="317"/>
        <end position="373"/>
    </location>
</feature>
<dbReference type="InterPro" id="IPR003829">
    <property type="entry name" value="Pirin_N_dom"/>
</dbReference>
<dbReference type="PANTHER" id="PTHR13903">
    <property type="entry name" value="PIRIN-RELATED"/>
    <property type="match status" value="1"/>
</dbReference>
<protein>
    <submittedName>
        <fullName evidence="6">Pirin family protein</fullName>
    </submittedName>
</protein>
<dbReference type="PANTHER" id="PTHR13903:SF8">
    <property type="entry name" value="PIRIN"/>
    <property type="match status" value="1"/>
</dbReference>
<accession>A0ABR8WWG5</accession>
<proteinExistence type="inferred from homology"/>
<sequence>MSNTETDPREHICTGAEEACGVEILGARAVPLGGPRAMTVHRTLPQRSRSLIGPWCFADHFGPDDVTATGGMAVPRHPHTGLATVTLLFAGEIEHIDSSGFANTVRPGEVNLMIAGSGISHSEFSRPEERILHGVQLWYALPSAQRFGTPGSQHHVADSATVPGGRVSTFLGSCAGLTSPVETRTPAVAAQLDVEPGATLELELDPDSEHGVLIDTGDAEICATGAEAAVESAGAGEAASEAGEQETARRVVARELAYIPPGATRLTVTARGDEPVRAVLIGGPPLGEQIVMWWNFVGRSHDEIIAFRQEWQAEIGREESPAHTGEAGASDTGRADQSDAAVPADMDFGPFPADTPDPLPAPRLPNARLRPRG</sequence>
<name>A0ABR8WWG5_9MICO</name>
<evidence type="ECO:0000259" key="4">
    <source>
        <dbReference type="Pfam" id="PF02678"/>
    </source>
</evidence>
<dbReference type="InterPro" id="IPR011051">
    <property type="entry name" value="RmlC_Cupin_sf"/>
</dbReference>
<organism evidence="6 7">
    <name type="scientific">Brevibacterium gallinarum</name>
    <dbReference type="NCBI Taxonomy" id="2762220"/>
    <lineage>
        <taxon>Bacteria</taxon>
        <taxon>Bacillati</taxon>
        <taxon>Actinomycetota</taxon>
        <taxon>Actinomycetes</taxon>
        <taxon>Micrococcales</taxon>
        <taxon>Brevibacteriaceae</taxon>
        <taxon>Brevibacterium</taxon>
    </lineage>
</organism>
<feature type="compositionally biased region" description="Low complexity" evidence="3">
    <location>
        <begin position="364"/>
        <end position="373"/>
    </location>
</feature>
<dbReference type="InterPro" id="IPR012093">
    <property type="entry name" value="Pirin"/>
</dbReference>
<reference evidence="6 7" key="1">
    <citation type="submission" date="2020-08" db="EMBL/GenBank/DDBJ databases">
        <title>A Genomic Blueprint of the Chicken Gut Microbiome.</title>
        <authorList>
            <person name="Gilroy R."/>
            <person name="Ravi A."/>
            <person name="Getino M."/>
            <person name="Pursley I."/>
            <person name="Horton D.L."/>
            <person name="Alikhan N.-F."/>
            <person name="Baker D."/>
            <person name="Gharbi K."/>
            <person name="Hall N."/>
            <person name="Watson M."/>
            <person name="Adriaenssens E.M."/>
            <person name="Foster-Nyarko E."/>
            <person name="Jarju S."/>
            <person name="Secka A."/>
            <person name="Antonio M."/>
            <person name="Oren A."/>
            <person name="Chaudhuri R."/>
            <person name="La Ragione R.M."/>
            <person name="Hildebrand F."/>
            <person name="Pallen M.J."/>
        </authorList>
    </citation>
    <scope>NUCLEOTIDE SEQUENCE [LARGE SCALE GENOMIC DNA]</scope>
    <source>
        <strain evidence="6 7">Re57</strain>
    </source>
</reference>
<feature type="domain" description="Pirin N-terminal" evidence="4">
    <location>
        <begin position="40"/>
        <end position="138"/>
    </location>
</feature>
<dbReference type="Proteomes" id="UP000651517">
    <property type="component" value="Unassembled WGS sequence"/>
</dbReference>
<dbReference type="Pfam" id="PF02678">
    <property type="entry name" value="Pirin"/>
    <property type="match status" value="1"/>
</dbReference>
<feature type="domain" description="Pirin C-terminal" evidence="5">
    <location>
        <begin position="192"/>
        <end position="313"/>
    </location>
</feature>
<evidence type="ECO:0000259" key="5">
    <source>
        <dbReference type="Pfam" id="PF05726"/>
    </source>
</evidence>